<keyword evidence="3" id="KW-0472">Membrane</keyword>
<dbReference type="EMBL" id="JNUR01000015">
    <property type="protein sequence ID" value="KPH50637.1"/>
    <property type="molecule type" value="Genomic_DNA"/>
</dbReference>
<dbReference type="PRINTS" id="PR00811">
    <property type="entry name" value="BCTERIALGSPD"/>
</dbReference>
<dbReference type="InterPro" id="IPR050810">
    <property type="entry name" value="Bact_Secretion_Sys_Channel"/>
</dbReference>
<accession>A0AAW3J4I7</accession>
<gene>
    <name evidence="6" type="ORF">HPU229336_01715</name>
</gene>
<evidence type="ECO:0000259" key="4">
    <source>
        <dbReference type="Pfam" id="PF00263"/>
    </source>
</evidence>
<sequence length="502" mass="56151">MRIFMRIIYWWILCVSVSFACENRVFDLTLQDFEVKIYEVLSEFANTCSFSVVYGDDEVKEHLDKNLTMVNFKQKDLEFVFDLLFSQANLHYSYANHILTLKTKDTKVFKINYVSTNRQGSSNTSVSINNEDNFSRFPNYAYVGSENSSQTPSKSGINITSEDGFNFWETIKLEILGILGAQEDSQESYVVINKGAGLVSVRGDKEGLERVEAYIQKLHQRLQQQVLIDVHILSITHTHSDTTGINWDGLYNIQNIMIPAFSEGASFGGGGEVGNVSGINIVGQNGSNALQYGINIFSQGLSLNRIIEFLKTYGKVESISNPKVLTLNNQPAMISVGDILRYQKSSIYQNTNAQTTLTNTDNEYPSIFAGVLLDITPVIFGDEIMLKINPSITKTKENRTEIPATAFESPPNLTTNQLSSIVSVKNNQKIVLGGLISKNISSIENKIPVLGSIPLIKPLFSYSQDIERTEEIVFIIEPKIISQEIQENLSLKSLGYQLMQGE</sequence>
<evidence type="ECO:0000259" key="5">
    <source>
        <dbReference type="Pfam" id="PF07655"/>
    </source>
</evidence>
<comment type="caution">
    <text evidence="6">The sequence shown here is derived from an EMBL/GenBank/DDBJ whole genome shotgun (WGS) entry which is preliminary data.</text>
</comment>
<evidence type="ECO:0000256" key="1">
    <source>
        <dbReference type="ARBA" id="ARBA00004370"/>
    </source>
</evidence>
<dbReference type="InterPro" id="IPR004846">
    <property type="entry name" value="T2SS/T3SS_dom"/>
</dbReference>
<dbReference type="GO" id="GO:0019867">
    <property type="term" value="C:outer membrane"/>
    <property type="evidence" value="ECO:0007669"/>
    <property type="project" value="InterPro"/>
</dbReference>
<keyword evidence="2" id="KW-0732">Signal</keyword>
<dbReference type="InterPro" id="IPR013358">
    <property type="entry name" value="Pilus_biogenesis_MshL"/>
</dbReference>
<organism evidence="6 7">
    <name type="scientific">Helicobacter pullorum</name>
    <dbReference type="NCBI Taxonomy" id="35818"/>
    <lineage>
        <taxon>Bacteria</taxon>
        <taxon>Pseudomonadati</taxon>
        <taxon>Campylobacterota</taxon>
        <taxon>Epsilonproteobacteria</taxon>
        <taxon>Campylobacterales</taxon>
        <taxon>Helicobacteraceae</taxon>
        <taxon>Helicobacter</taxon>
    </lineage>
</organism>
<name>A0AAW3J4I7_9HELI</name>
<protein>
    <submittedName>
        <fullName evidence="6">Secretion system protein</fullName>
    </submittedName>
</protein>
<feature type="domain" description="Type II/III secretion system secretin-like" evidence="4">
    <location>
        <begin position="310"/>
        <end position="481"/>
    </location>
</feature>
<dbReference type="GO" id="GO:0015627">
    <property type="term" value="C:type II protein secretion system complex"/>
    <property type="evidence" value="ECO:0007669"/>
    <property type="project" value="TreeGrafter"/>
</dbReference>
<evidence type="ECO:0000313" key="6">
    <source>
        <dbReference type="EMBL" id="KPH50637.1"/>
    </source>
</evidence>
<evidence type="ECO:0000313" key="7">
    <source>
        <dbReference type="Proteomes" id="UP000037800"/>
    </source>
</evidence>
<proteinExistence type="predicted"/>
<feature type="domain" description="Secretin N-terminal" evidence="5">
    <location>
        <begin position="106"/>
        <end position="185"/>
    </location>
</feature>
<dbReference type="GO" id="GO:0009306">
    <property type="term" value="P:protein secretion"/>
    <property type="evidence" value="ECO:0007669"/>
    <property type="project" value="InterPro"/>
</dbReference>
<reference evidence="6 7" key="1">
    <citation type="submission" date="2014-06" db="EMBL/GenBank/DDBJ databases">
        <title>Helicobacter pullorum isolates in fresh chicken meat - phenotypic and genotypic features.</title>
        <authorList>
            <person name="Borges V."/>
            <person name="Santos A."/>
            <person name="Correia C.B."/>
            <person name="Saraiva M."/>
            <person name="Menard A."/>
            <person name="Vieira L."/>
            <person name="Sampaio D.A."/>
            <person name="Gomes J.P."/>
            <person name="Oleastro M."/>
        </authorList>
    </citation>
    <scope>NUCLEOTIDE SEQUENCE [LARGE SCALE GENOMIC DNA]</scope>
    <source>
        <strain evidence="6 7">229336/12</strain>
    </source>
</reference>
<dbReference type="PANTHER" id="PTHR30332:SF24">
    <property type="entry name" value="SECRETIN GSPD-RELATED"/>
    <property type="match status" value="1"/>
</dbReference>
<dbReference type="Proteomes" id="UP000037800">
    <property type="component" value="Unassembled WGS sequence"/>
</dbReference>
<dbReference type="InterPro" id="IPR011514">
    <property type="entry name" value="Secretin_N_2"/>
</dbReference>
<evidence type="ECO:0000256" key="2">
    <source>
        <dbReference type="ARBA" id="ARBA00022729"/>
    </source>
</evidence>
<dbReference type="Pfam" id="PF07655">
    <property type="entry name" value="Secretin_N_2"/>
    <property type="match status" value="1"/>
</dbReference>
<comment type="subcellular location">
    <subcellularLocation>
        <location evidence="1">Membrane</location>
    </subcellularLocation>
</comment>
<evidence type="ECO:0000256" key="3">
    <source>
        <dbReference type="ARBA" id="ARBA00023136"/>
    </source>
</evidence>
<dbReference type="PANTHER" id="PTHR30332">
    <property type="entry name" value="PROBABLE GENERAL SECRETION PATHWAY PROTEIN D"/>
    <property type="match status" value="1"/>
</dbReference>
<dbReference type="Pfam" id="PF00263">
    <property type="entry name" value="Secretin"/>
    <property type="match status" value="1"/>
</dbReference>
<dbReference type="NCBIfam" id="TIGR02519">
    <property type="entry name" value="pilus_MshL"/>
    <property type="match status" value="1"/>
</dbReference>
<dbReference type="AlphaFoldDB" id="A0AAW3J4I7"/>
<dbReference type="GO" id="GO:0009297">
    <property type="term" value="P:pilus assembly"/>
    <property type="evidence" value="ECO:0007669"/>
    <property type="project" value="InterPro"/>
</dbReference>
<dbReference type="PROSITE" id="PS51257">
    <property type="entry name" value="PROKAR_LIPOPROTEIN"/>
    <property type="match status" value="1"/>
</dbReference>
<dbReference type="InterPro" id="IPR001775">
    <property type="entry name" value="GspD/PilQ"/>
</dbReference>